<sequence>MKKILLFLCLLIVLTIVSACSDEPDPNVLKISKSSDEIVGENFETVISELKATGFTNVETVVLDDLITGWLTKDGEIEKMEISGEDEFSAEDSFQKDSKIVITYHTFPADEKEEKEATDEKSSEKAEESVKE</sequence>
<dbReference type="Proteomes" id="UP000092650">
    <property type="component" value="Chromosome"/>
</dbReference>
<organism evidence="3 4">
    <name type="scientific">Planococcus plakortidis</name>
    <dbReference type="NCBI Taxonomy" id="1038856"/>
    <lineage>
        <taxon>Bacteria</taxon>
        <taxon>Bacillati</taxon>
        <taxon>Bacillota</taxon>
        <taxon>Bacilli</taxon>
        <taxon>Bacillales</taxon>
        <taxon>Caryophanaceae</taxon>
        <taxon>Planococcus</taxon>
    </lineage>
</organism>
<evidence type="ECO:0000256" key="1">
    <source>
        <dbReference type="SAM" id="MobiDB-lite"/>
    </source>
</evidence>
<evidence type="ECO:0000256" key="2">
    <source>
        <dbReference type="SAM" id="SignalP"/>
    </source>
</evidence>
<feature type="compositionally biased region" description="Basic and acidic residues" evidence="1">
    <location>
        <begin position="108"/>
        <end position="132"/>
    </location>
</feature>
<feature type="chain" id="PRO_5008885242" description="DUF3221 domain-containing protein" evidence="2">
    <location>
        <begin position="20"/>
        <end position="132"/>
    </location>
</feature>
<keyword evidence="2" id="KW-0732">Signal</keyword>
<reference evidence="3" key="1">
    <citation type="submission" date="2016-10" db="EMBL/GenBank/DDBJ databases">
        <authorList>
            <person name="See-Too W.S."/>
        </authorList>
    </citation>
    <scope>NUCLEOTIDE SEQUENCE [LARGE SCALE GENOMIC DNA]</scope>
    <source>
        <strain evidence="3">DSM 23997</strain>
    </source>
</reference>
<dbReference type="OrthoDB" id="2237218at2"/>
<dbReference type="AlphaFoldDB" id="A0A1C7EBS7"/>
<feature type="signal peptide" evidence="2">
    <location>
        <begin position="1"/>
        <end position="19"/>
    </location>
</feature>
<proteinExistence type="predicted"/>
<dbReference type="KEGG" id="ppla:BBI15_15170"/>
<gene>
    <name evidence="3" type="ORF">BBI15_15170</name>
</gene>
<evidence type="ECO:0000313" key="4">
    <source>
        <dbReference type="Proteomes" id="UP000092650"/>
    </source>
</evidence>
<dbReference type="EMBL" id="CP016539">
    <property type="protein sequence ID" value="ANU21424.1"/>
    <property type="molecule type" value="Genomic_DNA"/>
</dbReference>
<protein>
    <recommendedName>
        <fullName evidence="5">DUF3221 domain-containing protein</fullName>
    </recommendedName>
</protein>
<keyword evidence="4" id="KW-1185">Reference proteome</keyword>
<accession>A0A1C7EBS7</accession>
<dbReference type="STRING" id="1038856.BBI15_15170"/>
<dbReference type="PROSITE" id="PS51257">
    <property type="entry name" value="PROKAR_LIPOPROTEIN"/>
    <property type="match status" value="1"/>
</dbReference>
<evidence type="ECO:0000313" key="3">
    <source>
        <dbReference type="EMBL" id="ANU21424.1"/>
    </source>
</evidence>
<feature type="region of interest" description="Disordered" evidence="1">
    <location>
        <begin position="107"/>
        <end position="132"/>
    </location>
</feature>
<name>A0A1C7EBS7_9BACL</name>
<dbReference type="RefSeq" id="WP_068872258.1">
    <property type="nucleotide sequence ID" value="NZ_CP016539.2"/>
</dbReference>
<evidence type="ECO:0008006" key="5">
    <source>
        <dbReference type="Google" id="ProtNLM"/>
    </source>
</evidence>